<proteinExistence type="predicted"/>
<evidence type="ECO:0000256" key="1">
    <source>
        <dbReference type="SAM" id="MobiDB-lite"/>
    </source>
</evidence>
<protein>
    <submittedName>
        <fullName evidence="2">Uncharacterized protein</fullName>
    </submittedName>
</protein>
<evidence type="ECO:0000313" key="2">
    <source>
        <dbReference type="EMBL" id="CAA9473499.1"/>
    </source>
</evidence>
<organism evidence="2">
    <name type="scientific">uncultured Solirubrobacteraceae bacterium</name>
    <dbReference type="NCBI Taxonomy" id="1162706"/>
    <lineage>
        <taxon>Bacteria</taxon>
        <taxon>Bacillati</taxon>
        <taxon>Actinomycetota</taxon>
        <taxon>Thermoleophilia</taxon>
        <taxon>Solirubrobacterales</taxon>
        <taxon>Solirubrobacteraceae</taxon>
        <taxon>environmental samples</taxon>
    </lineage>
</organism>
<dbReference type="EMBL" id="CADCVL010000157">
    <property type="protein sequence ID" value="CAA9473499.1"/>
    <property type="molecule type" value="Genomic_DNA"/>
</dbReference>
<sequence>MSGPAHNGRDGPDAAEVAHATDAGVGLAGTLAGLRP</sequence>
<feature type="region of interest" description="Disordered" evidence="1">
    <location>
        <begin position="1"/>
        <end position="21"/>
    </location>
</feature>
<reference evidence="2" key="1">
    <citation type="submission" date="2020-02" db="EMBL/GenBank/DDBJ databases">
        <authorList>
            <person name="Meier V. D."/>
        </authorList>
    </citation>
    <scope>NUCLEOTIDE SEQUENCE</scope>
    <source>
        <strain evidence="2">AVDCRST_MAG65</strain>
    </source>
</reference>
<accession>A0A6J4RRX8</accession>
<name>A0A6J4RRX8_9ACTN</name>
<gene>
    <name evidence="2" type="ORF">AVDCRST_MAG65-934</name>
</gene>
<feature type="non-terminal residue" evidence="2">
    <location>
        <position position="36"/>
    </location>
</feature>
<dbReference type="AlphaFoldDB" id="A0A6J4RRX8"/>